<organism evidence="3 4">
    <name type="scientific">Sphaerimonospora thailandensis</name>
    <dbReference type="NCBI Taxonomy" id="795644"/>
    <lineage>
        <taxon>Bacteria</taxon>
        <taxon>Bacillati</taxon>
        <taxon>Actinomycetota</taxon>
        <taxon>Actinomycetes</taxon>
        <taxon>Streptosporangiales</taxon>
        <taxon>Streptosporangiaceae</taxon>
        <taxon>Sphaerimonospora</taxon>
    </lineage>
</organism>
<dbReference type="AlphaFoldDB" id="A0A8J3W1B1"/>
<keyword evidence="4" id="KW-1185">Reference proteome</keyword>
<protein>
    <submittedName>
        <fullName evidence="3">LuxR family transcriptional regulator</fullName>
    </submittedName>
</protein>
<comment type="caution">
    <text evidence="3">The sequence shown here is derived from an EMBL/GenBank/DDBJ whole genome shotgun (WGS) entry which is preliminary data.</text>
</comment>
<dbReference type="PANTHER" id="PTHR37694">
    <property type="entry name" value="SLR8022 PROTEIN"/>
    <property type="match status" value="1"/>
</dbReference>
<dbReference type="PANTHER" id="PTHR37694:SF1">
    <property type="entry name" value="SLR8022 PROTEIN"/>
    <property type="match status" value="1"/>
</dbReference>
<feature type="domain" description="Cupin type-2" evidence="2">
    <location>
        <begin position="41"/>
        <end position="98"/>
    </location>
</feature>
<proteinExistence type="predicted"/>
<accession>A0A8J3W1B1</accession>
<evidence type="ECO:0000313" key="4">
    <source>
        <dbReference type="Proteomes" id="UP000610966"/>
    </source>
</evidence>
<dbReference type="InterPro" id="IPR011051">
    <property type="entry name" value="RmlC_Cupin_sf"/>
</dbReference>
<dbReference type="CDD" id="cd02230">
    <property type="entry name" value="cupin_HP0902-like"/>
    <property type="match status" value="1"/>
</dbReference>
<dbReference type="Proteomes" id="UP000610966">
    <property type="component" value="Unassembled WGS sequence"/>
</dbReference>
<dbReference type="EMBL" id="BOOG01000054">
    <property type="protein sequence ID" value="GIH72557.1"/>
    <property type="molecule type" value="Genomic_DNA"/>
</dbReference>
<feature type="region of interest" description="Disordered" evidence="1">
    <location>
        <begin position="1"/>
        <end position="25"/>
    </location>
</feature>
<name>A0A8J3W1B1_9ACTN</name>
<evidence type="ECO:0000256" key="1">
    <source>
        <dbReference type="SAM" id="MobiDB-lite"/>
    </source>
</evidence>
<dbReference type="SUPFAM" id="SSF51182">
    <property type="entry name" value="RmlC-like cupins"/>
    <property type="match status" value="1"/>
</dbReference>
<dbReference type="InterPro" id="IPR013096">
    <property type="entry name" value="Cupin_2"/>
</dbReference>
<gene>
    <name evidence="3" type="ORF">Mth01_48100</name>
</gene>
<dbReference type="Pfam" id="PF07883">
    <property type="entry name" value="Cupin_2"/>
    <property type="match status" value="1"/>
</dbReference>
<evidence type="ECO:0000313" key="3">
    <source>
        <dbReference type="EMBL" id="GIH72557.1"/>
    </source>
</evidence>
<reference evidence="3" key="1">
    <citation type="submission" date="2021-01" db="EMBL/GenBank/DDBJ databases">
        <title>Whole genome shotgun sequence of Sphaerimonospora thailandensis NBRC 107569.</title>
        <authorList>
            <person name="Komaki H."/>
            <person name="Tamura T."/>
        </authorList>
    </citation>
    <scope>NUCLEOTIDE SEQUENCE</scope>
    <source>
        <strain evidence="3">NBRC 107569</strain>
    </source>
</reference>
<sequence>MQKTSLDSLVQEHLKSAETAPTGRSAETIFGGREHMLRQTLVTLTAGTKLAEHESPGEATLLVLHGRLRLHAGDESEEGRAGDLLVIPPVRHSVEGLDDTGFLLTVAKRP</sequence>
<dbReference type="InterPro" id="IPR014710">
    <property type="entry name" value="RmlC-like_jellyroll"/>
</dbReference>
<dbReference type="RefSeq" id="WP_204018219.1">
    <property type="nucleotide sequence ID" value="NZ_BOOG01000054.1"/>
</dbReference>
<dbReference type="Gene3D" id="2.60.120.10">
    <property type="entry name" value="Jelly Rolls"/>
    <property type="match status" value="1"/>
</dbReference>
<evidence type="ECO:0000259" key="2">
    <source>
        <dbReference type="Pfam" id="PF07883"/>
    </source>
</evidence>